<evidence type="ECO:0000256" key="2">
    <source>
        <dbReference type="PROSITE-ProRule" id="PRU01002"/>
    </source>
</evidence>
<dbReference type="AlphaFoldDB" id="A0AAV9AIE7"/>
<organism evidence="5 6">
    <name type="scientific">Acorus gramineus</name>
    <name type="common">Dwarf sweet flag</name>
    <dbReference type="NCBI Taxonomy" id="55184"/>
    <lineage>
        <taxon>Eukaryota</taxon>
        <taxon>Viridiplantae</taxon>
        <taxon>Streptophyta</taxon>
        <taxon>Embryophyta</taxon>
        <taxon>Tracheophyta</taxon>
        <taxon>Spermatophyta</taxon>
        <taxon>Magnoliopsida</taxon>
        <taxon>Liliopsida</taxon>
        <taxon>Acoraceae</taxon>
        <taxon>Acorus</taxon>
    </lineage>
</organism>
<name>A0AAV9AIE7_ACOGR</name>
<keyword evidence="6" id="KW-1185">Reference proteome</keyword>
<reference evidence="5" key="2">
    <citation type="submission" date="2023-06" db="EMBL/GenBank/DDBJ databases">
        <authorList>
            <person name="Ma L."/>
            <person name="Liu K.-W."/>
            <person name="Li Z."/>
            <person name="Hsiao Y.-Y."/>
            <person name="Qi Y."/>
            <person name="Fu T."/>
            <person name="Tang G."/>
            <person name="Zhang D."/>
            <person name="Sun W.-H."/>
            <person name="Liu D.-K."/>
            <person name="Li Y."/>
            <person name="Chen G.-Z."/>
            <person name="Liu X.-D."/>
            <person name="Liao X.-Y."/>
            <person name="Jiang Y.-T."/>
            <person name="Yu X."/>
            <person name="Hao Y."/>
            <person name="Huang J."/>
            <person name="Zhao X.-W."/>
            <person name="Ke S."/>
            <person name="Chen Y.-Y."/>
            <person name="Wu W.-L."/>
            <person name="Hsu J.-L."/>
            <person name="Lin Y.-F."/>
            <person name="Huang M.-D."/>
            <person name="Li C.-Y."/>
            <person name="Huang L."/>
            <person name="Wang Z.-W."/>
            <person name="Zhao X."/>
            <person name="Zhong W.-Y."/>
            <person name="Peng D.-H."/>
            <person name="Ahmad S."/>
            <person name="Lan S."/>
            <person name="Zhang J.-S."/>
            <person name="Tsai W.-C."/>
            <person name="Van De Peer Y."/>
            <person name="Liu Z.-J."/>
        </authorList>
    </citation>
    <scope>NUCLEOTIDE SEQUENCE</scope>
    <source>
        <strain evidence="5">SCP</strain>
        <tissue evidence="5">Leaves</tissue>
    </source>
</reference>
<dbReference type="PANTHER" id="PTHR34122:SF1">
    <property type="entry name" value="EXPRESSED PROTEIN"/>
    <property type="match status" value="1"/>
</dbReference>
<feature type="compositionally biased region" description="Basic and acidic residues" evidence="3">
    <location>
        <begin position="32"/>
        <end position="44"/>
    </location>
</feature>
<keyword evidence="1" id="KW-0539">Nucleus</keyword>
<feature type="compositionally biased region" description="Polar residues" evidence="3">
    <location>
        <begin position="109"/>
        <end position="122"/>
    </location>
</feature>
<dbReference type="EMBL" id="JAUJYN010000009">
    <property type="protein sequence ID" value="KAK1263852.1"/>
    <property type="molecule type" value="Genomic_DNA"/>
</dbReference>
<feature type="compositionally biased region" description="Basic and acidic residues" evidence="3">
    <location>
        <begin position="69"/>
        <end position="80"/>
    </location>
</feature>
<dbReference type="Pfam" id="PF08879">
    <property type="entry name" value="WRC"/>
    <property type="match status" value="1"/>
</dbReference>
<evidence type="ECO:0000259" key="4">
    <source>
        <dbReference type="PROSITE" id="PS51667"/>
    </source>
</evidence>
<evidence type="ECO:0000313" key="5">
    <source>
        <dbReference type="EMBL" id="KAK1263852.1"/>
    </source>
</evidence>
<protein>
    <recommendedName>
        <fullName evidence="4">WRC domain-containing protein</fullName>
    </recommendedName>
</protein>
<feature type="domain" description="WRC" evidence="4">
    <location>
        <begin position="142"/>
        <end position="183"/>
    </location>
</feature>
<comment type="caution">
    <text evidence="5">The sequence shown here is derived from an EMBL/GenBank/DDBJ whole genome shotgun (WGS) entry which is preliminary data.</text>
</comment>
<dbReference type="PROSITE" id="PS51667">
    <property type="entry name" value="WRC"/>
    <property type="match status" value="1"/>
</dbReference>
<evidence type="ECO:0000256" key="3">
    <source>
        <dbReference type="SAM" id="MobiDB-lite"/>
    </source>
</evidence>
<proteinExistence type="predicted"/>
<dbReference type="Proteomes" id="UP001179952">
    <property type="component" value="Unassembled WGS sequence"/>
</dbReference>
<evidence type="ECO:0000313" key="6">
    <source>
        <dbReference type="Proteomes" id="UP001179952"/>
    </source>
</evidence>
<feature type="compositionally biased region" description="Low complexity" evidence="3">
    <location>
        <begin position="91"/>
        <end position="101"/>
    </location>
</feature>
<accession>A0AAV9AIE7</accession>
<dbReference type="PANTHER" id="PTHR34122">
    <property type="entry name" value="EXPRESSED PROTEIN-RELATED"/>
    <property type="match status" value="1"/>
</dbReference>
<evidence type="ECO:0000256" key="1">
    <source>
        <dbReference type="ARBA" id="ARBA00023242"/>
    </source>
</evidence>
<feature type="compositionally biased region" description="Basic residues" evidence="3">
    <location>
        <begin position="8"/>
        <end position="17"/>
    </location>
</feature>
<sequence length="183" mass="20320">MSAPFPSLRKRSRKGKPSRAPLGHLEGLDLSPPRDEEIRDDKGIPEGSLLPTKESKIEGIDEEGEITYDEEHNRGERDFSEGSVTKFIEPSSTSKSCTTTTEKGDDSIPVNSIKTSGQGSTEEANKDAVKEKKRRGRPSAVREEGSGCKRNSGTGWRCGKPTVDGFNFCAYHLEKMRMRKFIR</sequence>
<comment type="caution">
    <text evidence="2">Lacks conserved residue(s) required for the propagation of feature annotation.</text>
</comment>
<feature type="region of interest" description="Disordered" evidence="3">
    <location>
        <begin position="1"/>
        <end position="158"/>
    </location>
</feature>
<reference evidence="5" key="1">
    <citation type="journal article" date="2023" name="Nat. Commun.">
        <title>Diploid and tetraploid genomes of Acorus and the evolution of monocots.</title>
        <authorList>
            <person name="Ma L."/>
            <person name="Liu K.W."/>
            <person name="Li Z."/>
            <person name="Hsiao Y.Y."/>
            <person name="Qi Y."/>
            <person name="Fu T."/>
            <person name="Tang G.D."/>
            <person name="Zhang D."/>
            <person name="Sun W.H."/>
            <person name="Liu D.K."/>
            <person name="Li Y."/>
            <person name="Chen G.Z."/>
            <person name="Liu X.D."/>
            <person name="Liao X.Y."/>
            <person name="Jiang Y.T."/>
            <person name="Yu X."/>
            <person name="Hao Y."/>
            <person name="Huang J."/>
            <person name="Zhao X.W."/>
            <person name="Ke S."/>
            <person name="Chen Y.Y."/>
            <person name="Wu W.L."/>
            <person name="Hsu J.L."/>
            <person name="Lin Y.F."/>
            <person name="Huang M.D."/>
            <person name="Li C.Y."/>
            <person name="Huang L."/>
            <person name="Wang Z.W."/>
            <person name="Zhao X."/>
            <person name="Zhong W.Y."/>
            <person name="Peng D.H."/>
            <person name="Ahmad S."/>
            <person name="Lan S."/>
            <person name="Zhang J.S."/>
            <person name="Tsai W.C."/>
            <person name="Van de Peer Y."/>
            <person name="Liu Z.J."/>
        </authorList>
    </citation>
    <scope>NUCLEOTIDE SEQUENCE</scope>
    <source>
        <strain evidence="5">SCP</strain>
    </source>
</reference>
<gene>
    <name evidence="5" type="ORF">QJS04_geneDACA017495</name>
</gene>
<dbReference type="InterPro" id="IPR014977">
    <property type="entry name" value="WRC_dom"/>
</dbReference>